<accession>A0ABD2C891</accession>
<comment type="caution">
    <text evidence="1">The sequence shown here is derived from an EMBL/GenBank/DDBJ whole genome shotgun (WGS) entry which is preliminary data.</text>
</comment>
<keyword evidence="2" id="KW-1185">Reference proteome</keyword>
<sequence length="89" mass="10786">MWILQEIVFPGKWLKRTANAFLDDLKGQYKNDIEIEIQAQVIYQVIEKSNFLNQYKYLFFRAEYCRDRDYNQKFMFGSKIGAYCTKVIH</sequence>
<dbReference type="EMBL" id="JAYRBN010000059">
    <property type="protein sequence ID" value="KAL2741277.1"/>
    <property type="molecule type" value="Genomic_DNA"/>
</dbReference>
<reference evidence="1 2" key="1">
    <citation type="journal article" date="2024" name="Ann. Entomol. Soc. Am.">
        <title>Genomic analyses of the southern and eastern yellowjacket wasps (Hymenoptera: Vespidae) reveal evolutionary signatures of social life.</title>
        <authorList>
            <person name="Catto M.A."/>
            <person name="Caine P.B."/>
            <person name="Orr S.E."/>
            <person name="Hunt B.G."/>
            <person name="Goodisman M.A.D."/>
        </authorList>
    </citation>
    <scope>NUCLEOTIDE SEQUENCE [LARGE SCALE GENOMIC DNA]</scope>
    <source>
        <strain evidence="1">232</strain>
        <tissue evidence="1">Head and thorax</tissue>
    </source>
</reference>
<protein>
    <submittedName>
        <fullName evidence="1">Uncharacterized protein</fullName>
    </submittedName>
</protein>
<evidence type="ECO:0000313" key="2">
    <source>
        <dbReference type="Proteomes" id="UP001607303"/>
    </source>
</evidence>
<organism evidence="1 2">
    <name type="scientific">Vespula maculifrons</name>
    <name type="common">Eastern yellow jacket</name>
    <name type="synonym">Wasp</name>
    <dbReference type="NCBI Taxonomy" id="7453"/>
    <lineage>
        <taxon>Eukaryota</taxon>
        <taxon>Metazoa</taxon>
        <taxon>Ecdysozoa</taxon>
        <taxon>Arthropoda</taxon>
        <taxon>Hexapoda</taxon>
        <taxon>Insecta</taxon>
        <taxon>Pterygota</taxon>
        <taxon>Neoptera</taxon>
        <taxon>Endopterygota</taxon>
        <taxon>Hymenoptera</taxon>
        <taxon>Apocrita</taxon>
        <taxon>Aculeata</taxon>
        <taxon>Vespoidea</taxon>
        <taxon>Vespidae</taxon>
        <taxon>Vespinae</taxon>
        <taxon>Vespula</taxon>
    </lineage>
</organism>
<dbReference type="Proteomes" id="UP001607303">
    <property type="component" value="Unassembled WGS sequence"/>
</dbReference>
<name>A0ABD2C891_VESMC</name>
<dbReference type="AlphaFoldDB" id="A0ABD2C891"/>
<evidence type="ECO:0000313" key="1">
    <source>
        <dbReference type="EMBL" id="KAL2741277.1"/>
    </source>
</evidence>
<gene>
    <name evidence="1" type="ORF">V1477_010338</name>
</gene>
<proteinExistence type="predicted"/>